<keyword evidence="7" id="KW-0812">Transmembrane</keyword>
<evidence type="ECO:0000256" key="7">
    <source>
        <dbReference type="SAM" id="Phobius"/>
    </source>
</evidence>
<gene>
    <name evidence="10" type="ORF">FFLO_03717</name>
</gene>
<sequence>MFRIGFSFAGSAQGLFAKLPMFNYNAWIFGATWVHCIARVGLLCRQLKHVKRKLPELEASLERPYTRGQAESMKQGSWLKFSIFDNLYMSTAITAMVRFGLYRRLWKLSSGYFARSDSRWKGPILQQMAYYAMVQAVSYLVELPMSCWSEFIKNNWPARPRLVALWIGAGTVLDGIPSILLSSLKALPIVVASKWIDDDHLLAIGAAGTLLVPLIAWTFSSKLFLSAFPEFKSLEDGPVKEKIEDLARKVQFPVEKIYKSEPNLKVPEESRDDVPRCVAFGSKVFVTIPQGLLEKCSDDEVLAILAHEFGHWKHKHSTKSYLFTHGTLQIVLSVLFFKQDPNFFRSFGFSADVVQAKGSAVIAWTLFERFGLSLMPFWTMARNKWKQQQEFQADAFATSLGLGHPLVSFLERNESRQLDINLPDRWLNIMSSTHPPLASRVKAIQQQLGRLDKTL</sequence>
<dbReference type="Gene3D" id="3.30.2010.10">
    <property type="entry name" value="Metalloproteases ('zincins'), catalytic domain"/>
    <property type="match status" value="1"/>
</dbReference>
<feature type="domain" description="Peptidase M48" evidence="8">
    <location>
        <begin position="235"/>
        <end position="446"/>
    </location>
</feature>
<keyword evidence="4" id="KW-0378">Hydrolase</keyword>
<dbReference type="Pfam" id="PF01435">
    <property type="entry name" value="Peptidase_M48"/>
    <property type="match status" value="1"/>
</dbReference>
<comment type="cofactor">
    <cofactor evidence="1">
        <name>Zn(2+)</name>
        <dbReference type="ChEBI" id="CHEBI:29105"/>
    </cofactor>
</comment>
<evidence type="ECO:0000256" key="6">
    <source>
        <dbReference type="ARBA" id="ARBA00023049"/>
    </source>
</evidence>
<feature type="domain" description="CAAX prenyl protease 1 N-terminal" evidence="9">
    <location>
        <begin position="48"/>
        <end position="196"/>
    </location>
</feature>
<evidence type="ECO:0000256" key="1">
    <source>
        <dbReference type="ARBA" id="ARBA00001947"/>
    </source>
</evidence>
<comment type="caution">
    <text evidence="10">The sequence shown here is derived from an EMBL/GenBank/DDBJ whole genome shotgun (WGS) entry which is preliminary data.</text>
</comment>
<keyword evidence="5" id="KW-0862">Zinc</keyword>
<evidence type="ECO:0000256" key="2">
    <source>
        <dbReference type="ARBA" id="ARBA00022670"/>
    </source>
</evidence>
<dbReference type="InterPro" id="IPR032456">
    <property type="entry name" value="Peptidase_M48_N"/>
</dbReference>
<accession>A0A8K0NSX4</accession>
<dbReference type="InterPro" id="IPR001915">
    <property type="entry name" value="Peptidase_M48"/>
</dbReference>
<dbReference type="PANTHER" id="PTHR10120">
    <property type="entry name" value="CAAX PRENYL PROTEASE 1"/>
    <property type="match status" value="1"/>
</dbReference>
<dbReference type="EMBL" id="JABELV010000070">
    <property type="protein sequence ID" value="KAG7532249.1"/>
    <property type="molecule type" value="Genomic_DNA"/>
</dbReference>
<feature type="transmembrane region" description="Helical" evidence="7">
    <location>
        <begin position="201"/>
        <end position="219"/>
    </location>
</feature>
<name>A0A8K0NSX4_9TREE</name>
<keyword evidence="3" id="KW-0479">Metal-binding</keyword>
<evidence type="ECO:0000259" key="8">
    <source>
        <dbReference type="Pfam" id="PF01435"/>
    </source>
</evidence>
<protein>
    <recommendedName>
        <fullName evidence="12">Ste24 endopeptidase</fullName>
    </recommendedName>
</protein>
<dbReference type="GO" id="GO:0004222">
    <property type="term" value="F:metalloendopeptidase activity"/>
    <property type="evidence" value="ECO:0007669"/>
    <property type="project" value="InterPro"/>
</dbReference>
<keyword evidence="11" id="KW-1185">Reference proteome</keyword>
<keyword evidence="2" id="KW-0645">Protease</keyword>
<evidence type="ECO:0000313" key="11">
    <source>
        <dbReference type="Proteomes" id="UP000812966"/>
    </source>
</evidence>
<evidence type="ECO:0000313" key="10">
    <source>
        <dbReference type="EMBL" id="KAG7532249.1"/>
    </source>
</evidence>
<dbReference type="GO" id="GO:0006508">
    <property type="term" value="P:proteolysis"/>
    <property type="evidence" value="ECO:0007669"/>
    <property type="project" value="UniProtKB-KW"/>
</dbReference>
<keyword evidence="6" id="KW-0482">Metalloprotease</keyword>
<proteinExistence type="predicted"/>
<dbReference type="GO" id="GO:0046872">
    <property type="term" value="F:metal ion binding"/>
    <property type="evidence" value="ECO:0007669"/>
    <property type="project" value="UniProtKB-KW"/>
</dbReference>
<dbReference type="Proteomes" id="UP000812966">
    <property type="component" value="Unassembled WGS sequence"/>
</dbReference>
<dbReference type="OrthoDB" id="360839at2759"/>
<reference evidence="10" key="1">
    <citation type="submission" date="2020-04" db="EMBL/GenBank/DDBJ databases">
        <title>Analysis of mating type loci in Filobasidium floriforme.</title>
        <authorList>
            <person name="Nowrousian M."/>
        </authorList>
    </citation>
    <scope>NUCLEOTIDE SEQUENCE</scope>
    <source>
        <strain evidence="10">CBS 6242</strain>
    </source>
</reference>
<feature type="transmembrane region" description="Helical" evidence="7">
    <location>
        <begin position="162"/>
        <end position="181"/>
    </location>
</feature>
<organism evidence="10 11">
    <name type="scientific">Filobasidium floriforme</name>
    <dbReference type="NCBI Taxonomy" id="5210"/>
    <lineage>
        <taxon>Eukaryota</taxon>
        <taxon>Fungi</taxon>
        <taxon>Dikarya</taxon>
        <taxon>Basidiomycota</taxon>
        <taxon>Agaricomycotina</taxon>
        <taxon>Tremellomycetes</taxon>
        <taxon>Filobasidiales</taxon>
        <taxon>Filobasidiaceae</taxon>
        <taxon>Filobasidium</taxon>
    </lineage>
</organism>
<evidence type="ECO:0000256" key="4">
    <source>
        <dbReference type="ARBA" id="ARBA00022801"/>
    </source>
</evidence>
<dbReference type="Pfam" id="PF16491">
    <property type="entry name" value="Peptidase_M48_N"/>
    <property type="match status" value="1"/>
</dbReference>
<keyword evidence="7" id="KW-0472">Membrane</keyword>
<dbReference type="AlphaFoldDB" id="A0A8K0NSX4"/>
<keyword evidence="7" id="KW-1133">Transmembrane helix</keyword>
<evidence type="ECO:0000256" key="5">
    <source>
        <dbReference type="ARBA" id="ARBA00022833"/>
    </source>
</evidence>
<evidence type="ECO:0000259" key="9">
    <source>
        <dbReference type="Pfam" id="PF16491"/>
    </source>
</evidence>
<evidence type="ECO:0000256" key="3">
    <source>
        <dbReference type="ARBA" id="ARBA00022723"/>
    </source>
</evidence>
<evidence type="ECO:0008006" key="12">
    <source>
        <dbReference type="Google" id="ProtNLM"/>
    </source>
</evidence>
<feature type="transmembrane region" description="Helical" evidence="7">
    <location>
        <begin position="27"/>
        <end position="44"/>
    </location>
</feature>